<reference evidence="4" key="1">
    <citation type="submission" date="2017-05" db="UniProtKB">
        <authorList>
            <consortium name="EnsemblMetazoa"/>
        </authorList>
    </citation>
    <scope>IDENTIFICATION</scope>
</reference>
<dbReference type="STRING" id="400682.A0A1X7UPR8"/>
<dbReference type="Pfam" id="PF14214">
    <property type="entry name" value="Helitron_like_N"/>
    <property type="match status" value="1"/>
</dbReference>
<evidence type="ECO:0000313" key="4">
    <source>
        <dbReference type="EnsemblMetazoa" id="Aqu2.1.29636_001"/>
    </source>
</evidence>
<dbReference type="InterPro" id="IPR025476">
    <property type="entry name" value="Helitron_helicase-like"/>
</dbReference>
<dbReference type="AlphaFoldDB" id="A0A1X7UPR8"/>
<protein>
    <submittedName>
        <fullName evidence="4">Uncharacterized protein</fullName>
    </submittedName>
</protein>
<proteinExistence type="predicted"/>
<name>A0A1X7UPR8_AMPQE</name>
<organism evidence="4">
    <name type="scientific">Amphimedon queenslandica</name>
    <name type="common">Sponge</name>
    <dbReference type="NCBI Taxonomy" id="400682"/>
    <lineage>
        <taxon>Eukaryota</taxon>
        <taxon>Metazoa</taxon>
        <taxon>Porifera</taxon>
        <taxon>Demospongiae</taxon>
        <taxon>Heteroscleromorpha</taxon>
        <taxon>Haplosclerida</taxon>
        <taxon>Niphatidae</taxon>
        <taxon>Amphimedon</taxon>
    </lineage>
</organism>
<feature type="domain" description="Helitron helicase-like" evidence="2">
    <location>
        <begin position="305"/>
        <end position="430"/>
    </location>
</feature>
<feature type="domain" description="DUF6570" evidence="3">
    <location>
        <begin position="140"/>
        <end position="190"/>
    </location>
</feature>
<evidence type="ECO:0000259" key="3">
    <source>
        <dbReference type="Pfam" id="PF20209"/>
    </source>
</evidence>
<feature type="domain" description="DUF6570" evidence="3">
    <location>
        <begin position="105"/>
        <end position="138"/>
    </location>
</feature>
<accession>A0A1X7UPR8</accession>
<dbReference type="OrthoDB" id="10051381at2759"/>
<feature type="compositionally biased region" description="Basic and acidic residues" evidence="1">
    <location>
        <begin position="1"/>
        <end position="13"/>
    </location>
</feature>
<dbReference type="InterPro" id="IPR046700">
    <property type="entry name" value="DUF6570"/>
</dbReference>
<dbReference type="EnsemblMetazoa" id="Aqu2.1.29636_001">
    <property type="protein sequence ID" value="Aqu2.1.29636_001"/>
    <property type="gene ID" value="Aqu2.1.29636"/>
</dbReference>
<evidence type="ECO:0000256" key="1">
    <source>
        <dbReference type="SAM" id="MobiDB-lite"/>
    </source>
</evidence>
<evidence type="ECO:0000259" key="2">
    <source>
        <dbReference type="Pfam" id="PF14214"/>
    </source>
</evidence>
<sequence>MRREQEEPAEREQQLAGNRARVTLMREQEEPAEREQRVAGERARVTRRREQEEPAGREQRLAGERTRIRKDFQLYQSPLSQMVSMSAVDVLVTRVFPIGTPVQTTYPGSVPLQLQGLSQTEEMLISAVMPVVSIYRLPSEIDILVVRKEKEQTHRDFRVHRRAVEEAITWLLANNIYYRGIGVIVDQDTLASLSEGRDLTVLRTIQPAESQKEVTPDDFTTEEHYSSSFVRNAAPPATQRETIEQAVQSLGHSQSSHLMWPSIGGTPINEFQTEGYFSIAFPTLFPTGAANFNGIRMNSVTVGNYFTHLMKYDNGRFAKHPRFRFLALNTEMRWRANETGQIYIRQHSGEAHLTIDDLRDMIGREGESFSNKVVYYGASLRGTRLYWFRERNHFIAMIDTLGLPTIFFTHSAADHQWPELASLICPEDPDDKQARVKAVINHNLTPPCN</sequence>
<dbReference type="InParanoid" id="A0A1X7UPR8"/>
<dbReference type="Pfam" id="PF20209">
    <property type="entry name" value="DUF6570"/>
    <property type="match status" value="2"/>
</dbReference>
<feature type="region of interest" description="Disordered" evidence="1">
    <location>
        <begin position="1"/>
        <end position="63"/>
    </location>
</feature>
<feature type="compositionally biased region" description="Basic and acidic residues" evidence="1">
    <location>
        <begin position="24"/>
        <end position="63"/>
    </location>
</feature>